<accession>A0A432Z485</accession>
<evidence type="ECO:0000313" key="2">
    <source>
        <dbReference type="Proteomes" id="UP000287022"/>
    </source>
</evidence>
<comment type="caution">
    <text evidence="1">The sequence shown here is derived from an EMBL/GenBank/DDBJ whole genome shotgun (WGS) entry which is preliminary data.</text>
</comment>
<dbReference type="STRING" id="1122124.GCA_000423165_02425"/>
<keyword evidence="2" id="KW-1185">Reference proteome</keyword>
<dbReference type="EMBL" id="PIQE01000002">
    <property type="protein sequence ID" value="RUO72629.1"/>
    <property type="molecule type" value="Genomic_DNA"/>
</dbReference>
<protein>
    <submittedName>
        <fullName evidence="1">Uncharacterized protein</fullName>
    </submittedName>
</protein>
<name>A0A432Z485_9GAMM</name>
<reference evidence="2" key="1">
    <citation type="journal article" date="2018" name="Front. Microbiol.">
        <title>Genome-Based Analysis Reveals the Taxonomy and Diversity of the Family Idiomarinaceae.</title>
        <authorList>
            <person name="Liu Y."/>
            <person name="Lai Q."/>
            <person name="Shao Z."/>
        </authorList>
    </citation>
    <scope>NUCLEOTIDE SEQUENCE [LARGE SCALE GENOMIC DNA]</scope>
    <source>
        <strain evidence="2">c121</strain>
    </source>
</reference>
<dbReference type="RefSeq" id="WP_026862334.1">
    <property type="nucleotide sequence ID" value="NZ_PIQE01000002.1"/>
</dbReference>
<evidence type="ECO:0000313" key="1">
    <source>
        <dbReference type="EMBL" id="RUO72629.1"/>
    </source>
</evidence>
<proteinExistence type="predicted"/>
<dbReference type="Proteomes" id="UP000287022">
    <property type="component" value="Unassembled WGS sequence"/>
</dbReference>
<gene>
    <name evidence="1" type="ORF">CWI80_08775</name>
</gene>
<organism evidence="1 2">
    <name type="scientific">Pseudidiomarina sediminum</name>
    <dbReference type="NCBI Taxonomy" id="431675"/>
    <lineage>
        <taxon>Bacteria</taxon>
        <taxon>Pseudomonadati</taxon>
        <taxon>Pseudomonadota</taxon>
        <taxon>Gammaproteobacteria</taxon>
        <taxon>Alteromonadales</taxon>
        <taxon>Idiomarinaceae</taxon>
        <taxon>Pseudidiomarina</taxon>
    </lineage>
</organism>
<dbReference type="AlphaFoldDB" id="A0A432Z485"/>
<sequence>MGSNEFIGDRVIEVLRNSDFDDFADQIEDAIKNLKSKDINTRMEAVEFILGMCHARALGDLSVPPLNGNDWYKMLEKLAAYAKSKS</sequence>